<dbReference type="InterPro" id="IPR000055">
    <property type="entry name" value="Restrct_endonuc_typeI_TRD"/>
</dbReference>
<keyword evidence="6" id="KW-0255">Endonuclease</keyword>
<feature type="domain" description="Type I restriction modification DNA specificity" evidence="5">
    <location>
        <begin position="341"/>
        <end position="450"/>
    </location>
</feature>
<keyword evidence="6" id="KW-0378">Hydrolase</keyword>
<sequence>MDNLHYEKFADGTVKQVDVPFEIPESWEWVRLSTISSKIHYGYTASAKEVGNAKLLRITDIQNNQVNWETVPYCDISLDKLPNMQVVKNDILIARTGGTIGKSFLIQNVTEVAVFASYLIRVQMVVGNVSDFVKTFIESPNYWVQLQEMSMGTGQPNVNATNLSTLLIPVAPIAEQERIFSRIDELERNIQQYSDIYQALEKLNKEFPEKLRKSILQYAMQGKLVPQNPNDEPVEVLLEKIRQEKQKLYEEGKLKKKDLEESIIYKGDDNSYYEKSGKFINLLEVPFTIPNKWSWQTITNVSAVQMGQSPKGSYVYDCMVDNSVEFHQGKSNFGINVLEHSGKYTTHITKFISAPSIVMSVRAPVGDVNILSHDIVIGRGIAGITPYSPLYLKYEYLFLKTQKSVLEAHATGSTFKAISSQTLNDALIPIPPINEQIRIVSQVEKFYSCIVRLES</sequence>
<dbReference type="InterPro" id="IPR044946">
    <property type="entry name" value="Restrct_endonuc_typeI_TRD_sf"/>
</dbReference>
<dbReference type="GO" id="GO:0009307">
    <property type="term" value="P:DNA restriction-modification system"/>
    <property type="evidence" value="ECO:0007669"/>
    <property type="project" value="UniProtKB-KW"/>
</dbReference>
<organism evidence="6 7">
    <name type="scientific">Lactococcus lactis</name>
    <dbReference type="NCBI Taxonomy" id="1358"/>
    <lineage>
        <taxon>Bacteria</taxon>
        <taxon>Bacillati</taxon>
        <taxon>Bacillota</taxon>
        <taxon>Bacilli</taxon>
        <taxon>Lactobacillales</taxon>
        <taxon>Streptococcaceae</taxon>
        <taxon>Lactococcus</taxon>
    </lineage>
</organism>
<dbReference type="CDD" id="cd17521">
    <property type="entry name" value="RMtype1_S_Sau13435ORF2165P_TRD2-CR2_like"/>
    <property type="match status" value="1"/>
</dbReference>
<comment type="similarity">
    <text evidence="1">Belongs to the type-I restriction system S methylase family.</text>
</comment>
<reference evidence="6" key="1">
    <citation type="submission" date="2023-03" db="EMBL/GenBank/DDBJ databases">
        <authorList>
            <person name="Shen W."/>
            <person name="Cai J."/>
        </authorList>
    </citation>
    <scope>NUCLEOTIDE SEQUENCE</scope>
    <source>
        <strain evidence="6">Y37</strain>
    </source>
</reference>
<protein>
    <submittedName>
        <fullName evidence="6">Restriction endonuclease subunit S</fullName>
        <ecNumber evidence="6">3.1.21.-</ecNumber>
    </submittedName>
</protein>
<dbReference type="EC" id="3.1.21.-" evidence="6"/>
<evidence type="ECO:0000259" key="5">
    <source>
        <dbReference type="Pfam" id="PF01420"/>
    </source>
</evidence>
<dbReference type="SUPFAM" id="SSF116734">
    <property type="entry name" value="DNA methylase specificity domain"/>
    <property type="match status" value="2"/>
</dbReference>
<gene>
    <name evidence="6" type="ORF">P7I04_04755</name>
</gene>
<keyword evidence="3" id="KW-0238">DNA-binding</keyword>
<dbReference type="InterPro" id="IPR051212">
    <property type="entry name" value="Type-I_RE_S_subunit"/>
</dbReference>
<dbReference type="GO" id="GO:0004519">
    <property type="term" value="F:endonuclease activity"/>
    <property type="evidence" value="ECO:0007669"/>
    <property type="project" value="UniProtKB-KW"/>
</dbReference>
<dbReference type="Pfam" id="PF01420">
    <property type="entry name" value="Methylase_S"/>
    <property type="match status" value="2"/>
</dbReference>
<dbReference type="Gene3D" id="3.90.220.20">
    <property type="entry name" value="DNA methylase specificity domains"/>
    <property type="match status" value="2"/>
</dbReference>
<evidence type="ECO:0000313" key="6">
    <source>
        <dbReference type="EMBL" id="MDT2945350.1"/>
    </source>
</evidence>
<dbReference type="Proteomes" id="UP001250218">
    <property type="component" value="Unassembled WGS sequence"/>
</dbReference>
<dbReference type="EMBL" id="JARQDL010000003">
    <property type="protein sequence ID" value="MDT2945350.1"/>
    <property type="molecule type" value="Genomic_DNA"/>
</dbReference>
<evidence type="ECO:0000256" key="2">
    <source>
        <dbReference type="ARBA" id="ARBA00022747"/>
    </source>
</evidence>
<dbReference type="PANTHER" id="PTHR43140">
    <property type="entry name" value="TYPE-1 RESTRICTION ENZYME ECOKI SPECIFICITY PROTEIN"/>
    <property type="match status" value="1"/>
</dbReference>
<dbReference type="AlphaFoldDB" id="A0AAW8U9H1"/>
<evidence type="ECO:0000313" key="7">
    <source>
        <dbReference type="Proteomes" id="UP001250218"/>
    </source>
</evidence>
<evidence type="ECO:0000256" key="1">
    <source>
        <dbReference type="ARBA" id="ARBA00010923"/>
    </source>
</evidence>
<keyword evidence="6" id="KW-0540">Nuclease</keyword>
<name>A0AAW8U9H1_9LACT</name>
<keyword evidence="2" id="KW-0680">Restriction system</keyword>
<proteinExistence type="inferred from homology"/>
<dbReference type="GO" id="GO:0016787">
    <property type="term" value="F:hydrolase activity"/>
    <property type="evidence" value="ECO:0007669"/>
    <property type="project" value="UniProtKB-KW"/>
</dbReference>
<dbReference type="GO" id="GO:0003677">
    <property type="term" value="F:DNA binding"/>
    <property type="evidence" value="ECO:0007669"/>
    <property type="project" value="UniProtKB-KW"/>
</dbReference>
<accession>A0AAW8U9H1</accession>
<comment type="caution">
    <text evidence="6">The sequence shown here is derived from an EMBL/GenBank/DDBJ whole genome shotgun (WGS) entry which is preliminary data.</text>
</comment>
<feature type="domain" description="Type I restriction modification DNA specificity" evidence="5">
    <location>
        <begin position="24"/>
        <end position="201"/>
    </location>
</feature>
<evidence type="ECO:0000256" key="3">
    <source>
        <dbReference type="ARBA" id="ARBA00023125"/>
    </source>
</evidence>
<dbReference type="PANTHER" id="PTHR43140:SF1">
    <property type="entry name" value="TYPE I RESTRICTION ENZYME ECOKI SPECIFICITY SUBUNIT"/>
    <property type="match status" value="1"/>
</dbReference>
<evidence type="ECO:0000256" key="4">
    <source>
        <dbReference type="ARBA" id="ARBA00038652"/>
    </source>
</evidence>
<dbReference type="RefSeq" id="WP_311954997.1">
    <property type="nucleotide sequence ID" value="NZ_JARQDL010000003.1"/>
</dbReference>
<comment type="subunit">
    <text evidence="4">The methyltransferase is composed of M and S polypeptides.</text>
</comment>